<dbReference type="KEGG" id="mcou:NCTC10179_00732"/>
<keyword evidence="3" id="KW-0804">Transcription</keyword>
<dbReference type="AlphaFoldDB" id="A0A449B7I2"/>
<dbReference type="CDD" id="cd01392">
    <property type="entry name" value="HTH_LacI"/>
    <property type="match status" value="1"/>
</dbReference>
<dbReference type="InterPro" id="IPR028082">
    <property type="entry name" value="Peripla_BP_I"/>
</dbReference>
<sequence>MSKQISYKDISEQAGVSISTISRYYNNGYVSTKTRKKIEDVVREHQYYPNHGARLIRGRDQSIFIIMPEWTQNLYFSIVNGIVAACKKNNRRVTITFTGKSSEEYIETVRYILSWRPTSLVIFNPEYDSKLFDFLKTVEDVSIVVYEHQVNGLSWIKVDETAAFYDVTKALISTVSHERSSILFLEDAKLSLTQKEDRYAGFMRACQEKGYSFQKYEVAFNNSKNVSDFIKLTKEKNISNIVCSSHESYIALSVQVTNNLRLTDIGYQSVYDRISSYRSKIFIDYPSIGIEIEKMLLLHSVEKKPQTKSVKVKILTPEQK</sequence>
<dbReference type="SUPFAM" id="SSF53822">
    <property type="entry name" value="Periplasmic binding protein-like I"/>
    <property type="match status" value="1"/>
</dbReference>
<dbReference type="Gene3D" id="1.10.260.40">
    <property type="entry name" value="lambda repressor-like DNA-binding domains"/>
    <property type="match status" value="1"/>
</dbReference>
<protein>
    <submittedName>
        <fullName evidence="5">LacI family transcriptional regulator</fullName>
    </submittedName>
</protein>
<keyword evidence="1" id="KW-0805">Transcription regulation</keyword>
<evidence type="ECO:0000256" key="1">
    <source>
        <dbReference type="ARBA" id="ARBA00023015"/>
    </source>
</evidence>
<dbReference type="RefSeq" id="WP_036435309.1">
    <property type="nucleotide sequence ID" value="NZ_LR215039.1"/>
</dbReference>
<dbReference type="OrthoDB" id="9775433at2"/>
<dbReference type="InterPro" id="IPR010982">
    <property type="entry name" value="Lambda_DNA-bd_dom_sf"/>
</dbReference>
<evidence type="ECO:0000256" key="2">
    <source>
        <dbReference type="ARBA" id="ARBA00023125"/>
    </source>
</evidence>
<dbReference type="Pfam" id="PF00532">
    <property type="entry name" value="Peripla_BP_1"/>
    <property type="match status" value="1"/>
</dbReference>
<dbReference type="Pfam" id="PF00356">
    <property type="entry name" value="LacI"/>
    <property type="match status" value="1"/>
</dbReference>
<proteinExistence type="predicted"/>
<dbReference type="InterPro" id="IPR000843">
    <property type="entry name" value="HTH_LacI"/>
</dbReference>
<gene>
    <name evidence="5" type="primary">lacI</name>
    <name evidence="5" type="ORF">NCTC10179_00732</name>
</gene>
<dbReference type="PANTHER" id="PTHR30146:SF154">
    <property type="entry name" value="TRANSCRIPTION REGULATOR, MEMBER OF GALR FAMILY"/>
    <property type="match status" value="1"/>
</dbReference>
<keyword evidence="6" id="KW-1185">Reference proteome</keyword>
<dbReference type="PROSITE" id="PS50932">
    <property type="entry name" value="HTH_LACI_2"/>
    <property type="match status" value="1"/>
</dbReference>
<name>A0A449B7I2_9BACT</name>
<dbReference type="PANTHER" id="PTHR30146">
    <property type="entry name" value="LACI-RELATED TRANSCRIPTIONAL REPRESSOR"/>
    <property type="match status" value="1"/>
</dbReference>
<reference evidence="5 6" key="1">
    <citation type="submission" date="2019-01" db="EMBL/GenBank/DDBJ databases">
        <authorList>
            <consortium name="Pathogen Informatics"/>
        </authorList>
    </citation>
    <scope>NUCLEOTIDE SEQUENCE [LARGE SCALE GENOMIC DNA]</scope>
    <source>
        <strain evidence="5 6">NCTC10179</strain>
    </source>
</reference>
<organism evidence="5 6">
    <name type="scientific">Mycoplasmopsis columboralis</name>
    <dbReference type="NCBI Taxonomy" id="171282"/>
    <lineage>
        <taxon>Bacteria</taxon>
        <taxon>Bacillati</taxon>
        <taxon>Mycoplasmatota</taxon>
        <taxon>Mycoplasmoidales</taxon>
        <taxon>Metamycoplasmataceae</taxon>
        <taxon>Mycoplasmopsis</taxon>
    </lineage>
</organism>
<dbReference type="Proteomes" id="UP000289497">
    <property type="component" value="Chromosome"/>
</dbReference>
<evidence type="ECO:0000259" key="4">
    <source>
        <dbReference type="PROSITE" id="PS50932"/>
    </source>
</evidence>
<evidence type="ECO:0000313" key="6">
    <source>
        <dbReference type="Proteomes" id="UP000289497"/>
    </source>
</evidence>
<dbReference type="GO" id="GO:0003700">
    <property type="term" value="F:DNA-binding transcription factor activity"/>
    <property type="evidence" value="ECO:0007669"/>
    <property type="project" value="TreeGrafter"/>
</dbReference>
<evidence type="ECO:0000313" key="5">
    <source>
        <dbReference type="EMBL" id="VEU76536.1"/>
    </source>
</evidence>
<evidence type="ECO:0000256" key="3">
    <source>
        <dbReference type="ARBA" id="ARBA00023163"/>
    </source>
</evidence>
<dbReference type="EMBL" id="LR215039">
    <property type="protein sequence ID" value="VEU76536.1"/>
    <property type="molecule type" value="Genomic_DNA"/>
</dbReference>
<keyword evidence="2" id="KW-0238">DNA-binding</keyword>
<accession>A0A449B7I2</accession>
<dbReference type="SMART" id="SM00354">
    <property type="entry name" value="HTH_LACI"/>
    <property type="match status" value="1"/>
</dbReference>
<feature type="domain" description="HTH lacI-type" evidence="4">
    <location>
        <begin position="5"/>
        <end position="58"/>
    </location>
</feature>
<dbReference type="GO" id="GO:0000976">
    <property type="term" value="F:transcription cis-regulatory region binding"/>
    <property type="evidence" value="ECO:0007669"/>
    <property type="project" value="TreeGrafter"/>
</dbReference>
<dbReference type="Gene3D" id="3.40.50.2300">
    <property type="match status" value="2"/>
</dbReference>
<dbReference type="InterPro" id="IPR001761">
    <property type="entry name" value="Peripla_BP/Lac1_sug-bd_dom"/>
</dbReference>
<dbReference type="SUPFAM" id="SSF47413">
    <property type="entry name" value="lambda repressor-like DNA-binding domains"/>
    <property type="match status" value="1"/>
</dbReference>